<dbReference type="InterPro" id="IPR011990">
    <property type="entry name" value="TPR-like_helical_dom_sf"/>
</dbReference>
<dbReference type="GO" id="GO:0000160">
    <property type="term" value="P:phosphorelay signal transduction system"/>
    <property type="evidence" value="ECO:0007669"/>
    <property type="project" value="InterPro"/>
</dbReference>
<dbReference type="Gene3D" id="1.25.40.10">
    <property type="entry name" value="Tetratricopeptide repeat domain"/>
    <property type="match status" value="1"/>
</dbReference>
<evidence type="ECO:0000313" key="8">
    <source>
        <dbReference type="EMBL" id="HIU14686.1"/>
    </source>
</evidence>
<feature type="domain" description="OmpR/PhoB-type" evidence="7">
    <location>
        <begin position="1"/>
        <end position="102"/>
    </location>
</feature>
<evidence type="ECO:0000313" key="9">
    <source>
        <dbReference type="Proteomes" id="UP000824175"/>
    </source>
</evidence>
<reference evidence="8" key="1">
    <citation type="submission" date="2020-10" db="EMBL/GenBank/DDBJ databases">
        <authorList>
            <person name="Gilroy R."/>
        </authorList>
    </citation>
    <scope>NUCLEOTIDE SEQUENCE</scope>
    <source>
        <strain evidence="8">CHK195-11698</strain>
    </source>
</reference>
<dbReference type="PANTHER" id="PTHR35807:SF1">
    <property type="entry name" value="TRANSCRIPTIONAL REGULATOR REDD"/>
    <property type="match status" value="1"/>
</dbReference>
<evidence type="ECO:0000256" key="5">
    <source>
        <dbReference type="PROSITE-ProRule" id="PRU01091"/>
    </source>
</evidence>
<protein>
    <submittedName>
        <fullName evidence="8">Winged helix-turn-helix domain-containing protein</fullName>
    </submittedName>
</protein>
<dbReference type="PROSITE" id="PS50887">
    <property type="entry name" value="GGDEF"/>
    <property type="match status" value="1"/>
</dbReference>
<keyword evidence="4" id="KW-0804">Transcription</keyword>
<organism evidence="8 9">
    <name type="scientific">Candidatus Fimiplasma intestinipullorum</name>
    <dbReference type="NCBI Taxonomy" id="2840825"/>
    <lineage>
        <taxon>Bacteria</taxon>
        <taxon>Bacillati</taxon>
        <taxon>Bacillota</taxon>
        <taxon>Clostridia</taxon>
        <taxon>Eubacteriales</taxon>
        <taxon>Candidatus Fimiplasma</taxon>
    </lineage>
</organism>
<dbReference type="PROSITE" id="PS51755">
    <property type="entry name" value="OMPR_PHOB"/>
    <property type="match status" value="1"/>
</dbReference>
<dbReference type="GO" id="GO:0003677">
    <property type="term" value="F:DNA binding"/>
    <property type="evidence" value="ECO:0007669"/>
    <property type="project" value="UniProtKB-UniRule"/>
</dbReference>
<dbReference type="GO" id="GO:0006355">
    <property type="term" value="P:regulation of DNA-templated transcription"/>
    <property type="evidence" value="ECO:0007669"/>
    <property type="project" value="InterPro"/>
</dbReference>
<reference evidence="8" key="2">
    <citation type="journal article" date="2021" name="PeerJ">
        <title>Extensive microbial diversity within the chicken gut microbiome revealed by metagenomics and culture.</title>
        <authorList>
            <person name="Gilroy R."/>
            <person name="Ravi A."/>
            <person name="Getino M."/>
            <person name="Pursley I."/>
            <person name="Horton D.L."/>
            <person name="Alikhan N.F."/>
            <person name="Baker D."/>
            <person name="Gharbi K."/>
            <person name="Hall N."/>
            <person name="Watson M."/>
            <person name="Adriaenssens E.M."/>
            <person name="Foster-Nyarko E."/>
            <person name="Jarju S."/>
            <person name="Secka A."/>
            <person name="Antonio M."/>
            <person name="Oren A."/>
            <person name="Chaudhuri R.R."/>
            <person name="La Ragione R."/>
            <person name="Hildebrand F."/>
            <person name="Pallen M.J."/>
        </authorList>
    </citation>
    <scope>NUCLEOTIDE SEQUENCE</scope>
    <source>
        <strain evidence="8">CHK195-11698</strain>
    </source>
</reference>
<proteinExistence type="inferred from homology"/>
<dbReference type="InterPro" id="IPR051677">
    <property type="entry name" value="AfsR-DnrI-RedD_regulator"/>
</dbReference>
<sequence>MDKQCIKFQLFKKIEVAYNSEPYDISDFLGKQLINLLEVLLLYPNHEVSKDDLIKMLWPHSENPQNVMKFTVFRLRKDLKRIPALKDFDLIVTTKKGYALSSQYDYDIDVEQFLDTWELIKTREKLLRQDVAKVKRMMDIYRGKIYATTTQPEWVENRSEELKNIFTTGVMMLCQYYMEKQEYQKMLKLNYKAILAEPFYEGLHYYYMQGLIQLKDYHKALQYYDEMNEAFYRELGTGPSPRLKELYDMISREDERKIKIDIQQLQEDLKEGTTKQGGFYCSYAMFKYIREILVKTALRDHKKYYLVLFELQSVQTDSKVDKETIMMNRFKYLIMNSIRKNDVFTKVNDSQFALLLGCNSEEDVQVVIRRITSSFYKKFASHKYRISYSVLETTESGEAA</sequence>
<dbReference type="Pfam" id="PF00486">
    <property type="entry name" value="Trans_reg_C"/>
    <property type="match status" value="1"/>
</dbReference>
<evidence type="ECO:0000259" key="6">
    <source>
        <dbReference type="PROSITE" id="PS50887"/>
    </source>
</evidence>
<feature type="domain" description="GGDEF" evidence="6">
    <location>
        <begin position="302"/>
        <end position="400"/>
    </location>
</feature>
<feature type="DNA-binding region" description="OmpR/PhoB-type" evidence="5">
    <location>
        <begin position="1"/>
        <end position="102"/>
    </location>
</feature>
<keyword evidence="3 5" id="KW-0238">DNA-binding</keyword>
<accession>A0A9D1HR41</accession>
<comment type="similarity">
    <text evidence="1">Belongs to the AfsR/DnrI/RedD regulatory family.</text>
</comment>
<evidence type="ECO:0000256" key="4">
    <source>
        <dbReference type="ARBA" id="ARBA00023163"/>
    </source>
</evidence>
<name>A0A9D1HR41_9FIRM</name>
<dbReference type="InterPro" id="IPR001867">
    <property type="entry name" value="OmpR/PhoB-type_DNA-bd"/>
</dbReference>
<gene>
    <name evidence="8" type="ORF">IAD15_11575</name>
</gene>
<keyword evidence="2" id="KW-0805">Transcription regulation</keyword>
<evidence type="ECO:0000256" key="1">
    <source>
        <dbReference type="ARBA" id="ARBA00005820"/>
    </source>
</evidence>
<dbReference type="InterPro" id="IPR036388">
    <property type="entry name" value="WH-like_DNA-bd_sf"/>
</dbReference>
<dbReference type="SMART" id="SM01043">
    <property type="entry name" value="BTAD"/>
    <property type="match status" value="1"/>
</dbReference>
<dbReference type="SUPFAM" id="SSF48452">
    <property type="entry name" value="TPR-like"/>
    <property type="match status" value="1"/>
</dbReference>
<evidence type="ECO:0000256" key="2">
    <source>
        <dbReference type="ARBA" id="ARBA00023015"/>
    </source>
</evidence>
<dbReference type="SUPFAM" id="SSF46894">
    <property type="entry name" value="C-terminal effector domain of the bipartite response regulators"/>
    <property type="match status" value="1"/>
</dbReference>
<dbReference type="AlphaFoldDB" id="A0A9D1HR41"/>
<dbReference type="Proteomes" id="UP000824175">
    <property type="component" value="Unassembled WGS sequence"/>
</dbReference>
<dbReference type="InterPro" id="IPR005158">
    <property type="entry name" value="BTAD"/>
</dbReference>
<dbReference type="PANTHER" id="PTHR35807">
    <property type="entry name" value="TRANSCRIPTIONAL REGULATOR REDD-RELATED"/>
    <property type="match status" value="1"/>
</dbReference>
<evidence type="ECO:0000256" key="3">
    <source>
        <dbReference type="ARBA" id="ARBA00023125"/>
    </source>
</evidence>
<dbReference type="Pfam" id="PF03704">
    <property type="entry name" value="BTAD"/>
    <property type="match status" value="1"/>
</dbReference>
<comment type="caution">
    <text evidence="8">The sequence shown here is derived from an EMBL/GenBank/DDBJ whole genome shotgun (WGS) entry which is preliminary data.</text>
</comment>
<dbReference type="InterPro" id="IPR000160">
    <property type="entry name" value="GGDEF_dom"/>
</dbReference>
<dbReference type="InterPro" id="IPR016032">
    <property type="entry name" value="Sig_transdc_resp-reg_C-effctor"/>
</dbReference>
<dbReference type="EMBL" id="DVMJ01000107">
    <property type="protein sequence ID" value="HIU14686.1"/>
    <property type="molecule type" value="Genomic_DNA"/>
</dbReference>
<dbReference type="Gene3D" id="1.10.10.10">
    <property type="entry name" value="Winged helix-like DNA-binding domain superfamily/Winged helix DNA-binding domain"/>
    <property type="match status" value="1"/>
</dbReference>
<evidence type="ECO:0000259" key="7">
    <source>
        <dbReference type="PROSITE" id="PS51755"/>
    </source>
</evidence>